<dbReference type="PANTHER" id="PTHR44591">
    <property type="entry name" value="STRESS RESPONSE REGULATOR PROTEIN 1"/>
    <property type="match status" value="1"/>
</dbReference>
<dbReference type="PATRIC" id="fig|1306954.6.peg.407"/>
<dbReference type="SMART" id="SM00448">
    <property type="entry name" value="REC"/>
    <property type="match status" value="1"/>
</dbReference>
<evidence type="ECO:0000256" key="2">
    <source>
        <dbReference type="PROSITE-ProRule" id="PRU00169"/>
    </source>
</evidence>
<accession>A0A137SIU8</accession>
<dbReference type="AlphaFoldDB" id="A0A137SIU8"/>
<dbReference type="EMBL" id="LOCO01000001">
    <property type="protein sequence ID" value="KXO12363.1"/>
    <property type="molecule type" value="Genomic_DNA"/>
</dbReference>
<evidence type="ECO:0000313" key="4">
    <source>
        <dbReference type="EMBL" id="KXO12363.1"/>
    </source>
</evidence>
<dbReference type="Pfam" id="PF00072">
    <property type="entry name" value="Response_reg"/>
    <property type="match status" value="1"/>
</dbReference>
<dbReference type="Proteomes" id="UP000070282">
    <property type="component" value="Unassembled WGS sequence"/>
</dbReference>
<dbReference type="InterPro" id="IPR050595">
    <property type="entry name" value="Bact_response_regulator"/>
</dbReference>
<evidence type="ECO:0000256" key="1">
    <source>
        <dbReference type="ARBA" id="ARBA00022553"/>
    </source>
</evidence>
<evidence type="ECO:0000259" key="3">
    <source>
        <dbReference type="PROSITE" id="PS50110"/>
    </source>
</evidence>
<dbReference type="RefSeq" id="WP_061330909.1">
    <property type="nucleotide sequence ID" value="NZ_LOCO01000001.1"/>
</dbReference>
<sequence length="135" mass="14670">MASVPEASLNKVLYVEDDPDVRAIAELALQDVGGFNAALCSSGQQALEVAPEFEPDLILLDVMMPEMDGPETMRRLRALDATRSTPVIFMTARIQSAEIEEYLALGAIGVIPKPFDPMTLADDIHRIVKENTQGA</sequence>
<dbReference type="SUPFAM" id="SSF52172">
    <property type="entry name" value="CheY-like"/>
    <property type="match status" value="1"/>
</dbReference>
<feature type="modified residue" description="4-aspartylphosphate" evidence="2">
    <location>
        <position position="61"/>
    </location>
</feature>
<gene>
    <name evidence="4" type="ORF">J122_415</name>
</gene>
<protein>
    <submittedName>
        <fullName evidence="4">Two-component response regulator</fullName>
    </submittedName>
</protein>
<comment type="caution">
    <text evidence="4">The sequence shown here is derived from an EMBL/GenBank/DDBJ whole genome shotgun (WGS) entry which is preliminary data.</text>
</comment>
<feature type="domain" description="Response regulatory" evidence="3">
    <location>
        <begin position="11"/>
        <end position="128"/>
    </location>
</feature>
<evidence type="ECO:0000313" key="5">
    <source>
        <dbReference type="Proteomes" id="UP000070282"/>
    </source>
</evidence>
<dbReference type="GO" id="GO:0000160">
    <property type="term" value="P:phosphorelay signal transduction system"/>
    <property type="evidence" value="ECO:0007669"/>
    <property type="project" value="InterPro"/>
</dbReference>
<keyword evidence="1 2" id="KW-0597">Phosphoprotein</keyword>
<organism evidence="4 5">
    <name type="scientific">Marinobacter excellens LAMA 842</name>
    <dbReference type="NCBI Taxonomy" id="1306954"/>
    <lineage>
        <taxon>Bacteria</taxon>
        <taxon>Pseudomonadati</taxon>
        <taxon>Pseudomonadota</taxon>
        <taxon>Gammaproteobacteria</taxon>
        <taxon>Pseudomonadales</taxon>
        <taxon>Marinobacteraceae</taxon>
        <taxon>Marinobacter</taxon>
    </lineage>
</organism>
<dbReference type="InterPro" id="IPR001789">
    <property type="entry name" value="Sig_transdc_resp-reg_receiver"/>
</dbReference>
<proteinExistence type="predicted"/>
<name>A0A137SIU8_9GAMM</name>
<dbReference type="Gene3D" id="3.40.50.2300">
    <property type="match status" value="1"/>
</dbReference>
<dbReference type="PROSITE" id="PS50110">
    <property type="entry name" value="RESPONSE_REGULATORY"/>
    <property type="match status" value="1"/>
</dbReference>
<dbReference type="InterPro" id="IPR011006">
    <property type="entry name" value="CheY-like_superfamily"/>
</dbReference>
<reference evidence="5" key="1">
    <citation type="submission" date="2015-12" db="EMBL/GenBank/DDBJ databases">
        <authorList>
            <person name="Lima A."/>
            <person name="Farahani Zayas N."/>
            <person name="Castro Da Silva M.A."/>
            <person name="Cabral A."/>
            <person name="Pessatti M.L."/>
        </authorList>
    </citation>
    <scope>NUCLEOTIDE SEQUENCE [LARGE SCALE GENOMIC DNA]</scope>
    <source>
        <strain evidence="5">LAMA 842</strain>
    </source>
</reference>
<dbReference type="PANTHER" id="PTHR44591:SF3">
    <property type="entry name" value="RESPONSE REGULATORY DOMAIN-CONTAINING PROTEIN"/>
    <property type="match status" value="1"/>
</dbReference>
<keyword evidence="5" id="KW-1185">Reference proteome</keyword>